<dbReference type="AlphaFoldDB" id="A0A1M5UKR2"/>
<gene>
    <name evidence="1" type="ORF">SAMN02745124_01220</name>
</gene>
<dbReference type="PANTHER" id="PTHR30348:SF4">
    <property type="entry name" value="DUF72 DOMAIN-CONTAINING PROTEIN"/>
    <property type="match status" value="1"/>
</dbReference>
<dbReference type="Pfam" id="PF01904">
    <property type="entry name" value="DUF72"/>
    <property type="match status" value="1"/>
</dbReference>
<protein>
    <submittedName>
        <fullName evidence="1">Uncharacterized conserved protein YecE, DUF72 family</fullName>
    </submittedName>
</protein>
<organism evidence="1 2">
    <name type="scientific">Desulfofustis glycolicus DSM 9705</name>
    <dbReference type="NCBI Taxonomy" id="1121409"/>
    <lineage>
        <taxon>Bacteria</taxon>
        <taxon>Pseudomonadati</taxon>
        <taxon>Thermodesulfobacteriota</taxon>
        <taxon>Desulfobulbia</taxon>
        <taxon>Desulfobulbales</taxon>
        <taxon>Desulfocapsaceae</taxon>
        <taxon>Desulfofustis</taxon>
    </lineage>
</organism>
<dbReference type="RefSeq" id="WP_073374265.1">
    <property type="nucleotide sequence ID" value="NZ_FQXS01000005.1"/>
</dbReference>
<dbReference type="SUPFAM" id="SSF117396">
    <property type="entry name" value="TM1631-like"/>
    <property type="match status" value="1"/>
</dbReference>
<accession>A0A1M5UKR2</accession>
<keyword evidence="2" id="KW-1185">Reference proteome</keyword>
<dbReference type="Gene3D" id="3.20.20.410">
    <property type="entry name" value="Protein of unknown function UPF0759"/>
    <property type="match status" value="1"/>
</dbReference>
<evidence type="ECO:0000313" key="1">
    <source>
        <dbReference type="EMBL" id="SHH63510.1"/>
    </source>
</evidence>
<dbReference type="InterPro" id="IPR002763">
    <property type="entry name" value="DUF72"/>
</dbReference>
<dbReference type="OrthoDB" id="9780310at2"/>
<dbReference type="InterPro" id="IPR036520">
    <property type="entry name" value="UPF0759_sf"/>
</dbReference>
<dbReference type="STRING" id="1121409.SAMN02745124_01220"/>
<evidence type="ECO:0000313" key="2">
    <source>
        <dbReference type="Proteomes" id="UP000184139"/>
    </source>
</evidence>
<name>A0A1M5UKR2_9BACT</name>
<dbReference type="Proteomes" id="UP000184139">
    <property type="component" value="Unassembled WGS sequence"/>
</dbReference>
<dbReference type="PANTHER" id="PTHR30348">
    <property type="entry name" value="UNCHARACTERIZED PROTEIN YECE"/>
    <property type="match status" value="1"/>
</dbReference>
<dbReference type="EMBL" id="FQXS01000005">
    <property type="protein sequence ID" value="SHH63510.1"/>
    <property type="molecule type" value="Genomic_DNA"/>
</dbReference>
<sequence length="290" mass="33318">MNKANSLHVGTCSWKYDSWRGIVYPESGPVNYLHEYSKHYSTVEVDQWFWSLFAGDKVVLPKPSVVAGYAASIPEDFIFSIKVPNSITLTHHYSKDRKGPIRSNPNFLSVSLMQQFLKTIEPLGNHIGPLVFQFEYLNKMKMSGLAEFLTVFGVFADHLPGGFTYCLETRNKNYLQPRYFDFLGEHDLYHVFLHGYYMPPIFDIYEHFREKITELTVIRLHGPDRQGIEKQTGEDWSRVVAPKEADISRLASMLSGLHSRQVETFLYVNNHFEGSAPRTITRIEKALAAA</sequence>
<reference evidence="1 2" key="1">
    <citation type="submission" date="2016-11" db="EMBL/GenBank/DDBJ databases">
        <authorList>
            <person name="Jaros S."/>
            <person name="Januszkiewicz K."/>
            <person name="Wedrychowicz H."/>
        </authorList>
    </citation>
    <scope>NUCLEOTIDE SEQUENCE [LARGE SCALE GENOMIC DNA]</scope>
    <source>
        <strain evidence="1 2">DSM 9705</strain>
    </source>
</reference>
<proteinExistence type="predicted"/>